<dbReference type="RefSeq" id="XP_009015196.1">
    <property type="nucleotide sequence ID" value="XM_009016948.1"/>
</dbReference>
<dbReference type="EMBL" id="AMQM01000409">
    <property type="status" value="NOT_ANNOTATED_CDS"/>
    <property type="molecule type" value="Genomic_DNA"/>
</dbReference>
<dbReference type="GeneID" id="20198492"/>
<dbReference type="KEGG" id="hro:HELRODRAFT_159904"/>
<dbReference type="PANTHER" id="PTHR46780">
    <property type="entry name" value="PROTEIN EVA-1"/>
    <property type="match status" value="1"/>
</dbReference>
<name>T1EPJ2_HELRO</name>
<dbReference type="Proteomes" id="UP000015101">
    <property type="component" value="Unassembled WGS sequence"/>
</dbReference>
<dbReference type="HOGENOM" id="CLU_571452_0_0_1"/>
<reference evidence="3" key="3">
    <citation type="submission" date="2015-06" db="UniProtKB">
        <authorList>
            <consortium name="EnsemblMetazoa"/>
        </authorList>
    </citation>
    <scope>IDENTIFICATION</scope>
</reference>
<evidence type="ECO:0000313" key="4">
    <source>
        <dbReference type="Proteomes" id="UP000015101"/>
    </source>
</evidence>
<feature type="chain" id="PRO_5010979939" description="SUEL-type lectin domain-containing protein" evidence="1">
    <location>
        <begin position="21"/>
        <end position="478"/>
    </location>
</feature>
<evidence type="ECO:0000256" key="1">
    <source>
        <dbReference type="SAM" id="SignalP"/>
    </source>
</evidence>
<dbReference type="InterPro" id="IPR043159">
    <property type="entry name" value="Lectin_gal-bd_sf"/>
</dbReference>
<protein>
    <recommendedName>
        <fullName evidence="5">SUEL-type lectin domain-containing protein</fullName>
    </recommendedName>
</protein>
<keyword evidence="4" id="KW-1185">Reference proteome</keyword>
<sequence>MALLKKIAFLCCCRSASILGFDVMMSLANINSDKNVNKNYINVNSNDISDGMDENDINIDHLINKNIINIYPKNSIEIKNNNNIINNNNSSQNNIVIINNSTDNSKNDIINYTNAKNVIIDLSNKNISVLMKDNKNNNKTIGYDVIVSNNNQNNNKVYKAEINIDVINKSMLSIKNYNIFPEDFSEENMKTIGHRSKNDANYINEIINNNINFYDNIKNITNSSSYSINSQYIINKNTDEDSSTGYINKMDDNITENNNINNDNINNSINNNNNHINNNINNDNINNNINKNINNNNNHINNSINKNNNNINNNDNRNNINNSNQDIIAANNSNNDDTNIHLLLDYQNDSPRPQQPLLLSTSTSVDEHLAKNHSNFFPYSYDVHSIGHLDICDAETFEAECPVNHVILPHHQPILTRCLEDAFGYVGCYTDVLTLADKHCSGKNGCTIHVPNAEFESTRPCLKDLKSFLRISYDCVPS</sequence>
<dbReference type="InParanoid" id="T1EPJ2"/>
<dbReference type="OrthoDB" id="5970528at2759"/>
<accession>T1EPJ2</accession>
<dbReference type="AlphaFoldDB" id="T1EPJ2"/>
<gene>
    <name evidence="3" type="primary">20198492</name>
    <name evidence="2" type="ORF">HELRODRAFT_159904</name>
</gene>
<keyword evidence="1" id="KW-0732">Signal</keyword>
<dbReference type="CTD" id="20198492"/>
<organism evidence="3 4">
    <name type="scientific">Helobdella robusta</name>
    <name type="common">Californian leech</name>
    <dbReference type="NCBI Taxonomy" id="6412"/>
    <lineage>
        <taxon>Eukaryota</taxon>
        <taxon>Metazoa</taxon>
        <taxon>Spiralia</taxon>
        <taxon>Lophotrochozoa</taxon>
        <taxon>Annelida</taxon>
        <taxon>Clitellata</taxon>
        <taxon>Hirudinea</taxon>
        <taxon>Rhynchobdellida</taxon>
        <taxon>Glossiphoniidae</taxon>
        <taxon>Helobdella</taxon>
    </lineage>
</organism>
<proteinExistence type="predicted"/>
<dbReference type="EMBL" id="KB096324">
    <property type="protein sequence ID" value="ESO05828.1"/>
    <property type="molecule type" value="Genomic_DNA"/>
</dbReference>
<reference evidence="4" key="1">
    <citation type="submission" date="2012-12" db="EMBL/GenBank/DDBJ databases">
        <authorList>
            <person name="Hellsten U."/>
            <person name="Grimwood J."/>
            <person name="Chapman J.A."/>
            <person name="Shapiro H."/>
            <person name="Aerts A."/>
            <person name="Otillar R.P."/>
            <person name="Terry A.Y."/>
            <person name="Boore J.L."/>
            <person name="Simakov O."/>
            <person name="Marletaz F."/>
            <person name="Cho S.-J."/>
            <person name="Edsinger-Gonzales E."/>
            <person name="Havlak P."/>
            <person name="Kuo D.-H."/>
            <person name="Larsson T."/>
            <person name="Lv J."/>
            <person name="Arendt D."/>
            <person name="Savage R."/>
            <person name="Osoegawa K."/>
            <person name="de Jong P."/>
            <person name="Lindberg D.R."/>
            <person name="Seaver E.C."/>
            <person name="Weisblat D.A."/>
            <person name="Putnam N.H."/>
            <person name="Grigoriev I.V."/>
            <person name="Rokhsar D.S."/>
        </authorList>
    </citation>
    <scope>NUCLEOTIDE SEQUENCE</scope>
</reference>
<dbReference type="Gene3D" id="2.60.120.740">
    <property type="match status" value="1"/>
</dbReference>
<evidence type="ECO:0000313" key="2">
    <source>
        <dbReference type="EMBL" id="ESO05828.1"/>
    </source>
</evidence>
<reference evidence="2 4" key="2">
    <citation type="journal article" date="2013" name="Nature">
        <title>Insights into bilaterian evolution from three spiralian genomes.</title>
        <authorList>
            <person name="Simakov O."/>
            <person name="Marletaz F."/>
            <person name="Cho S.J."/>
            <person name="Edsinger-Gonzales E."/>
            <person name="Havlak P."/>
            <person name="Hellsten U."/>
            <person name="Kuo D.H."/>
            <person name="Larsson T."/>
            <person name="Lv J."/>
            <person name="Arendt D."/>
            <person name="Savage R."/>
            <person name="Osoegawa K."/>
            <person name="de Jong P."/>
            <person name="Grimwood J."/>
            <person name="Chapman J.A."/>
            <person name="Shapiro H."/>
            <person name="Aerts A."/>
            <person name="Otillar R.P."/>
            <person name="Terry A.Y."/>
            <person name="Boore J.L."/>
            <person name="Grigoriev I.V."/>
            <person name="Lindberg D.R."/>
            <person name="Seaver E.C."/>
            <person name="Weisblat D.A."/>
            <person name="Putnam N.H."/>
            <person name="Rokhsar D.S."/>
        </authorList>
    </citation>
    <scope>NUCLEOTIDE SEQUENCE</scope>
</reference>
<evidence type="ECO:0008006" key="5">
    <source>
        <dbReference type="Google" id="ProtNLM"/>
    </source>
</evidence>
<dbReference type="EnsemblMetazoa" id="HelroT159904">
    <property type="protein sequence ID" value="HelroP159904"/>
    <property type="gene ID" value="HelroG159904"/>
</dbReference>
<feature type="signal peptide" evidence="1">
    <location>
        <begin position="1"/>
        <end position="20"/>
    </location>
</feature>
<evidence type="ECO:0000313" key="3">
    <source>
        <dbReference type="EnsemblMetazoa" id="HelroP159904"/>
    </source>
</evidence>